<reference evidence="2 3" key="1">
    <citation type="submission" date="2020-08" db="EMBL/GenBank/DDBJ databases">
        <title>Sphingobacterium sp. DN04309 isolated from aquaculture water.</title>
        <authorList>
            <person name="Zhang M."/>
        </authorList>
    </citation>
    <scope>NUCLEOTIDE SEQUENCE [LARGE SCALE GENOMIC DNA]</scope>
    <source>
        <strain evidence="2 3">DN04309</strain>
    </source>
</reference>
<feature type="domain" description="Glycosyltransferase 2-like" evidence="1">
    <location>
        <begin position="11"/>
        <end position="148"/>
    </location>
</feature>
<keyword evidence="3" id="KW-1185">Reference proteome</keyword>
<comment type="caution">
    <text evidence="2">The sequence shown here is derived from an EMBL/GenBank/DDBJ whole genome shotgun (WGS) entry which is preliminary data.</text>
</comment>
<dbReference type="RefSeq" id="WP_223815463.1">
    <property type="nucleotide sequence ID" value="NZ_JACOIJ010000047.1"/>
</dbReference>
<gene>
    <name evidence="2" type="ORF">H8B04_15630</name>
</gene>
<dbReference type="EMBL" id="JACOIJ010000047">
    <property type="protein sequence ID" value="MBD1430962.1"/>
    <property type="molecule type" value="Genomic_DNA"/>
</dbReference>
<dbReference type="InterPro" id="IPR001173">
    <property type="entry name" value="Glyco_trans_2-like"/>
</dbReference>
<proteinExistence type="predicted"/>
<dbReference type="CDD" id="cd00761">
    <property type="entry name" value="Glyco_tranf_GTA_type"/>
    <property type="match status" value="1"/>
</dbReference>
<dbReference type="Proteomes" id="UP000651271">
    <property type="component" value="Unassembled WGS sequence"/>
</dbReference>
<evidence type="ECO:0000259" key="1">
    <source>
        <dbReference type="Pfam" id="PF00535"/>
    </source>
</evidence>
<dbReference type="Pfam" id="PF00535">
    <property type="entry name" value="Glycos_transf_2"/>
    <property type="match status" value="1"/>
</dbReference>
<dbReference type="PANTHER" id="PTHR43685:SF2">
    <property type="entry name" value="GLYCOSYLTRANSFERASE 2-LIKE DOMAIN-CONTAINING PROTEIN"/>
    <property type="match status" value="1"/>
</dbReference>
<dbReference type="SUPFAM" id="SSF53448">
    <property type="entry name" value="Nucleotide-diphospho-sugar transferases"/>
    <property type="match status" value="1"/>
</dbReference>
<dbReference type="PANTHER" id="PTHR43685">
    <property type="entry name" value="GLYCOSYLTRANSFERASE"/>
    <property type="match status" value="1"/>
</dbReference>
<name>A0ABR7YI09_9SPHI</name>
<sequence>MVYLKREIGISIILCSYNGEKKLLPTLRAIYQQNVPQTIHWEVLFVDNNSSDNTLKIVHEHQSLFSQSAIPLHILKENRAGKFHALKKGISEAKYSYFIIVDDDNWLAEDYVEKAFQHIHANPNIGAIGSYSEAVFENVPQEIPKWFTKNKERYAVGEQGKDGNVTSRKHIWGAGMVSRTDLYEQLFAQHPSLLFDNDIEDIYVAEDTEFCLRLILKKYELHYYSDLKIKHFVPDDRLSYEYCRNLNQKIENSFKIIDLYHGVSKLLSKKYQNPFEKKRLKIMTLLRYFCTLNKAKKQRNKVLMGFLYPSSKFRNKCIARLDAFLKDNSLVNPNVEDHY</sequence>
<evidence type="ECO:0000313" key="3">
    <source>
        <dbReference type="Proteomes" id="UP000651271"/>
    </source>
</evidence>
<dbReference type="InterPro" id="IPR050834">
    <property type="entry name" value="Glycosyltransf_2"/>
</dbReference>
<protein>
    <submittedName>
        <fullName evidence="2">Glycosyltransferase family 2 protein</fullName>
    </submittedName>
</protein>
<dbReference type="InterPro" id="IPR029044">
    <property type="entry name" value="Nucleotide-diphossugar_trans"/>
</dbReference>
<evidence type="ECO:0000313" key="2">
    <source>
        <dbReference type="EMBL" id="MBD1430962.1"/>
    </source>
</evidence>
<dbReference type="Gene3D" id="3.90.550.10">
    <property type="entry name" value="Spore Coat Polysaccharide Biosynthesis Protein SpsA, Chain A"/>
    <property type="match status" value="1"/>
</dbReference>
<accession>A0ABR7YI09</accession>
<organism evidence="2 3">
    <name type="scientific">Sphingobacterium litopenaei</name>
    <dbReference type="NCBI Taxonomy" id="2763500"/>
    <lineage>
        <taxon>Bacteria</taxon>
        <taxon>Pseudomonadati</taxon>
        <taxon>Bacteroidota</taxon>
        <taxon>Sphingobacteriia</taxon>
        <taxon>Sphingobacteriales</taxon>
        <taxon>Sphingobacteriaceae</taxon>
        <taxon>Sphingobacterium</taxon>
    </lineage>
</organism>